<dbReference type="EMBL" id="LGTC01000001">
    <property type="protein sequence ID" value="KNY24928.1"/>
    <property type="molecule type" value="Genomic_DNA"/>
</dbReference>
<dbReference type="InterPro" id="IPR002780">
    <property type="entry name" value="Hyd_form_HypD"/>
</dbReference>
<dbReference type="STRING" id="398512.Bccel_0185"/>
<proteinExistence type="inferred from homology"/>
<protein>
    <submittedName>
        <fullName evidence="4">Hydrogenase expression/formation protein HypD</fullName>
    </submittedName>
</protein>
<dbReference type="Gene3D" id="6.10.20.100">
    <property type="match status" value="1"/>
</dbReference>
<reference evidence="5" key="1">
    <citation type="submission" date="2015-07" db="EMBL/GenBank/DDBJ databases">
        <title>Near-Complete Genome Sequence of the Cellulolytic Bacterium Bacteroides (Pseudobacteroides) cellulosolvens ATCC 35603.</title>
        <authorList>
            <person name="Dassa B."/>
            <person name="Utturkar S.M."/>
            <person name="Klingeman D.M."/>
            <person name="Hurt R.A."/>
            <person name="Keller M."/>
            <person name="Xu J."/>
            <person name="Reddy Y.H.K."/>
            <person name="Borovok I."/>
            <person name="Grinberg I.R."/>
            <person name="Lamed R."/>
            <person name="Zhivin O."/>
            <person name="Bayer E.A."/>
            <person name="Brown S.D."/>
        </authorList>
    </citation>
    <scope>NUCLEOTIDE SEQUENCE [LARGE SCALE GENOMIC DNA]</scope>
    <source>
        <strain evidence="5">DSM 2933</strain>
    </source>
</reference>
<dbReference type="OrthoDB" id="9770424at2"/>
<dbReference type="RefSeq" id="WP_036939603.1">
    <property type="nucleotide sequence ID" value="NZ_JQKC01000009.1"/>
</dbReference>
<evidence type="ECO:0000256" key="1">
    <source>
        <dbReference type="ARBA" id="ARBA00007888"/>
    </source>
</evidence>
<dbReference type="AlphaFoldDB" id="A0A0L6JGT4"/>
<comment type="caution">
    <text evidence="4">The sequence shown here is derived from an EMBL/GenBank/DDBJ whole genome shotgun (WGS) entry which is preliminary data.</text>
</comment>
<dbReference type="PATRIC" id="fig|398512.5.peg.196"/>
<dbReference type="eggNOG" id="COG0409">
    <property type="taxonomic scope" value="Bacteria"/>
</dbReference>
<evidence type="ECO:0000313" key="4">
    <source>
        <dbReference type="EMBL" id="KNY24928.1"/>
    </source>
</evidence>
<dbReference type="PANTHER" id="PTHR30149">
    <property type="entry name" value="HYDROGENASE PROTEIN ASSEMBLY PROTEIN HYPD"/>
    <property type="match status" value="1"/>
</dbReference>
<comment type="similarity">
    <text evidence="1">Belongs to the HypD family.</text>
</comment>
<dbReference type="InterPro" id="IPR042244">
    <property type="entry name" value="HypD_2_sf"/>
</dbReference>
<accession>A0A0L6JGT4</accession>
<dbReference type="Gene3D" id="3.40.50.11740">
    <property type="entry name" value="HypD, alpha/beta domain 2"/>
    <property type="match status" value="2"/>
</dbReference>
<keyword evidence="2" id="KW-0479">Metal-binding</keyword>
<evidence type="ECO:0000313" key="5">
    <source>
        <dbReference type="Proteomes" id="UP000036923"/>
    </source>
</evidence>
<dbReference type="GO" id="GO:0051539">
    <property type="term" value="F:4 iron, 4 sulfur cluster binding"/>
    <property type="evidence" value="ECO:0007669"/>
    <property type="project" value="TreeGrafter"/>
</dbReference>
<organism evidence="4 5">
    <name type="scientific">Pseudobacteroides cellulosolvens ATCC 35603 = DSM 2933</name>
    <dbReference type="NCBI Taxonomy" id="398512"/>
    <lineage>
        <taxon>Bacteria</taxon>
        <taxon>Bacillati</taxon>
        <taxon>Bacillota</taxon>
        <taxon>Clostridia</taxon>
        <taxon>Eubacteriales</taxon>
        <taxon>Oscillospiraceae</taxon>
        <taxon>Pseudobacteroides</taxon>
    </lineage>
</organism>
<gene>
    <name evidence="4" type="ORF">Bccel_0185</name>
</gene>
<name>A0A0L6JGT4_9FIRM</name>
<dbReference type="NCBIfam" id="TIGR00075">
    <property type="entry name" value="hypD"/>
    <property type="match status" value="1"/>
</dbReference>
<evidence type="ECO:0000256" key="2">
    <source>
        <dbReference type="ARBA" id="ARBA00022723"/>
    </source>
</evidence>
<dbReference type="GO" id="GO:0005506">
    <property type="term" value="F:iron ion binding"/>
    <property type="evidence" value="ECO:0007669"/>
    <property type="project" value="TreeGrafter"/>
</dbReference>
<dbReference type="Proteomes" id="UP000036923">
    <property type="component" value="Unassembled WGS sequence"/>
</dbReference>
<dbReference type="InterPro" id="IPR042243">
    <property type="entry name" value="HypD_1"/>
</dbReference>
<keyword evidence="5" id="KW-1185">Reference proteome</keyword>
<evidence type="ECO:0000256" key="3">
    <source>
        <dbReference type="ARBA" id="ARBA00023004"/>
    </source>
</evidence>
<sequence length="362" mass="39415">MDNLSTAFRDPKMASLISEKLSKYKEGKINIMEVCGTHTMSISRYGIRSLLPEGINLISGPGCPVCVTPLYYINSAIELSEAEDVIITTFGDLMKVPGTSSSLLKEKAKGKDIRIVYSPLDSLKIALENKSKRVVFLSVGFETTTPVAALTVLKASEEGIGNFSVLSANKTIPNALKILALDEDVKVHGYLYPGHVSAITGTKLYHELALQYGIPGVVAGFEPLDILHGILTLTEMINDNKKAVVNEYKRAVNEEGNPEALKVTDRVFSACDSVWRGIGNIPLSGLVIRDEFQAFDAWKVYDLKPCITEETPGCKCGEILKGRLKPTDCKLYGKKCTPENPVGACMVSSEGTCAAYYRYQGV</sequence>
<dbReference type="GO" id="GO:0051604">
    <property type="term" value="P:protein maturation"/>
    <property type="evidence" value="ECO:0007669"/>
    <property type="project" value="TreeGrafter"/>
</dbReference>
<dbReference type="PIRSF" id="PIRSF005622">
    <property type="entry name" value="Hydrgn_mat_hypD"/>
    <property type="match status" value="1"/>
</dbReference>
<dbReference type="Pfam" id="PF01924">
    <property type="entry name" value="HypD"/>
    <property type="match status" value="1"/>
</dbReference>
<dbReference type="GO" id="GO:0070025">
    <property type="term" value="F:carbon monoxide binding"/>
    <property type="evidence" value="ECO:0007669"/>
    <property type="project" value="TreeGrafter"/>
</dbReference>
<keyword evidence="3" id="KW-0408">Iron</keyword>
<dbReference type="PANTHER" id="PTHR30149:SF0">
    <property type="entry name" value="HYDROGENASE MATURATION FACTOR HYPD"/>
    <property type="match status" value="1"/>
</dbReference>